<name>A0ABS7QBW1_9ACTN</name>
<keyword evidence="2" id="KW-0378">Hydrolase</keyword>
<keyword evidence="5" id="KW-1185">Reference proteome</keyword>
<evidence type="ECO:0000256" key="3">
    <source>
        <dbReference type="PROSITE-ProRule" id="PRU00679"/>
    </source>
</evidence>
<dbReference type="PANTHER" id="PTHR10819">
    <property type="entry name" value="PHOSPHOTRIESTERASE-RELATED"/>
    <property type="match status" value="1"/>
</dbReference>
<proteinExistence type="inferred from homology"/>
<dbReference type="Pfam" id="PF02126">
    <property type="entry name" value="PTE"/>
    <property type="match status" value="1"/>
</dbReference>
<protein>
    <submittedName>
        <fullName evidence="4">Phosphotriesterase</fullName>
    </submittedName>
</protein>
<dbReference type="Proteomes" id="UP000778578">
    <property type="component" value="Unassembled WGS sequence"/>
</dbReference>
<dbReference type="InterPro" id="IPR001559">
    <property type="entry name" value="Phosphotriesterase"/>
</dbReference>
<gene>
    <name evidence="4" type="ORF">K7862_23745</name>
</gene>
<evidence type="ECO:0000256" key="2">
    <source>
        <dbReference type="ARBA" id="ARBA00022801"/>
    </source>
</evidence>
<sequence>MSRVRTVLGDVAPAELGVCDAHDHLFFAAPALAGQELDDPAAARAELESFAALGGGALAQWTPFGLGRRAAALPAVSRAAGVHVIAATGMHQAAHYDPALLERLGGRGEHGLAAFFVAELTEGLLDGDDPDGPRGTAKAGMIKVAGMFHGLDAHTRRVMTAAAEAHHATGAPIGVHHEMGTAAVDVLGLLHGELGVPAASILLGHLNRFPDPGIHRELAASGAFLAFDGPSRAHHATDWRLLECLEELAAAGHTGQLLLGGDTTSAAGRASTGGGPGVPFLLRVLRPRIASALGEEAAEAIFTGNPARAFAADWR</sequence>
<dbReference type="SUPFAM" id="SSF51556">
    <property type="entry name" value="Metallo-dependent hydrolases"/>
    <property type="match status" value="1"/>
</dbReference>
<accession>A0ABS7QBW1</accession>
<comment type="caution">
    <text evidence="4">The sequence shown here is derived from an EMBL/GenBank/DDBJ whole genome shotgun (WGS) entry which is preliminary data.</text>
</comment>
<evidence type="ECO:0000313" key="5">
    <source>
        <dbReference type="Proteomes" id="UP000778578"/>
    </source>
</evidence>
<feature type="modified residue" description="N6-carboxylysine" evidence="3">
    <location>
        <position position="143"/>
    </location>
</feature>
<dbReference type="InterPro" id="IPR032466">
    <property type="entry name" value="Metal_Hydrolase"/>
</dbReference>
<comment type="similarity">
    <text evidence="3">Belongs to the metallo-dependent hydrolases superfamily. Phosphotriesterase family.</text>
</comment>
<keyword evidence="1" id="KW-0479">Metal-binding</keyword>
<evidence type="ECO:0000256" key="1">
    <source>
        <dbReference type="ARBA" id="ARBA00022723"/>
    </source>
</evidence>
<dbReference type="PIRSF" id="PIRSF016839">
    <property type="entry name" value="PhP"/>
    <property type="match status" value="1"/>
</dbReference>
<dbReference type="RefSeq" id="WP_222965835.1">
    <property type="nucleotide sequence ID" value="NZ_JAINZZ010000034.1"/>
</dbReference>
<dbReference type="EMBL" id="JAINZZ010000034">
    <property type="protein sequence ID" value="MBY8880626.1"/>
    <property type="molecule type" value="Genomic_DNA"/>
</dbReference>
<organism evidence="4 5">
    <name type="scientific">Actinacidiphila acidipaludis</name>
    <dbReference type="NCBI Taxonomy" id="2873382"/>
    <lineage>
        <taxon>Bacteria</taxon>
        <taxon>Bacillati</taxon>
        <taxon>Actinomycetota</taxon>
        <taxon>Actinomycetes</taxon>
        <taxon>Kitasatosporales</taxon>
        <taxon>Streptomycetaceae</taxon>
        <taxon>Actinacidiphila</taxon>
    </lineage>
</organism>
<dbReference type="PROSITE" id="PS51347">
    <property type="entry name" value="PHOSPHOTRIESTERASE_2"/>
    <property type="match status" value="1"/>
</dbReference>
<evidence type="ECO:0000313" key="4">
    <source>
        <dbReference type="EMBL" id="MBY8880626.1"/>
    </source>
</evidence>
<dbReference type="PANTHER" id="PTHR10819:SF3">
    <property type="entry name" value="PHOSPHOTRIESTERASE-RELATED PROTEIN"/>
    <property type="match status" value="1"/>
</dbReference>
<reference evidence="4 5" key="1">
    <citation type="submission" date="2021-08" db="EMBL/GenBank/DDBJ databases">
        <title>WGS of actinomycetes from Thailand.</title>
        <authorList>
            <person name="Thawai C."/>
        </authorList>
    </citation>
    <scope>NUCLEOTIDE SEQUENCE [LARGE SCALE GENOMIC DNA]</scope>
    <source>
        <strain evidence="4 5">PLK6-54</strain>
    </source>
</reference>
<dbReference type="Gene3D" id="3.20.20.140">
    <property type="entry name" value="Metal-dependent hydrolases"/>
    <property type="match status" value="1"/>
</dbReference>